<feature type="region of interest" description="Disordered" evidence="1">
    <location>
        <begin position="1"/>
        <end position="69"/>
    </location>
</feature>
<comment type="caution">
    <text evidence="2">The sequence shown here is derived from an EMBL/GenBank/DDBJ whole genome shotgun (WGS) entry which is preliminary data.</text>
</comment>
<evidence type="ECO:0000313" key="2">
    <source>
        <dbReference type="EMBL" id="KAL3714913.1"/>
    </source>
</evidence>
<evidence type="ECO:0000256" key="1">
    <source>
        <dbReference type="SAM" id="MobiDB-lite"/>
    </source>
</evidence>
<reference evidence="2 3" key="1">
    <citation type="submission" date="2024-11" db="EMBL/GenBank/DDBJ databases">
        <title>Chromosome-level genome assembly of Eucalyptus globulus Labill. provides insights into its genome evolution.</title>
        <authorList>
            <person name="Li X."/>
        </authorList>
    </citation>
    <scope>NUCLEOTIDE SEQUENCE [LARGE SCALE GENOMIC DNA]</scope>
    <source>
        <strain evidence="2">CL2024</strain>
        <tissue evidence="2">Fresh tender leaves</tissue>
    </source>
</reference>
<gene>
    <name evidence="2" type="ORF">ACJRO7_006764</name>
</gene>
<accession>A0ABD3IJQ3</accession>
<protein>
    <submittedName>
        <fullName evidence="2">Uncharacterized protein</fullName>
    </submittedName>
</protein>
<proteinExistence type="predicted"/>
<keyword evidence="3" id="KW-1185">Reference proteome</keyword>
<feature type="compositionally biased region" description="Basic and acidic residues" evidence="1">
    <location>
        <begin position="9"/>
        <end position="28"/>
    </location>
</feature>
<name>A0ABD3IJQ3_EUCGL</name>
<dbReference type="EMBL" id="JBJKBG010000011">
    <property type="protein sequence ID" value="KAL3714913.1"/>
    <property type="molecule type" value="Genomic_DNA"/>
</dbReference>
<sequence length="112" mass="12311">MMPPPSPPPRKDRKEKDSKEGSKDEKSGKIPAVATSGDIPGSAAEKPAAEKLANPPKVTPDGGALRKQRFMKPLREKKLLIGGSHYRVMQLFHSLSYLIDFLSLRLVNLSAY</sequence>
<dbReference type="AlphaFoldDB" id="A0ABD3IJQ3"/>
<dbReference type="Proteomes" id="UP001634007">
    <property type="component" value="Unassembled WGS sequence"/>
</dbReference>
<evidence type="ECO:0000313" key="3">
    <source>
        <dbReference type="Proteomes" id="UP001634007"/>
    </source>
</evidence>
<organism evidence="2 3">
    <name type="scientific">Eucalyptus globulus</name>
    <name type="common">Tasmanian blue gum</name>
    <dbReference type="NCBI Taxonomy" id="34317"/>
    <lineage>
        <taxon>Eukaryota</taxon>
        <taxon>Viridiplantae</taxon>
        <taxon>Streptophyta</taxon>
        <taxon>Embryophyta</taxon>
        <taxon>Tracheophyta</taxon>
        <taxon>Spermatophyta</taxon>
        <taxon>Magnoliopsida</taxon>
        <taxon>eudicotyledons</taxon>
        <taxon>Gunneridae</taxon>
        <taxon>Pentapetalae</taxon>
        <taxon>rosids</taxon>
        <taxon>malvids</taxon>
        <taxon>Myrtales</taxon>
        <taxon>Myrtaceae</taxon>
        <taxon>Myrtoideae</taxon>
        <taxon>Eucalypteae</taxon>
        <taxon>Eucalyptus</taxon>
    </lineage>
</organism>